<comment type="similarity">
    <text evidence="1">Belongs to the bacterial secretin family.</text>
</comment>
<dbReference type="Pfam" id="PF13629">
    <property type="entry name" value="T2SS-T3SS_pil_N"/>
    <property type="match status" value="1"/>
</dbReference>
<dbReference type="InterPro" id="IPR050810">
    <property type="entry name" value="Bact_Secretion_Sys_Channel"/>
</dbReference>
<dbReference type="InterPro" id="IPR004846">
    <property type="entry name" value="T2SS/T3SS_dom"/>
</dbReference>
<keyword evidence="3" id="KW-0732">Signal</keyword>
<sequence>MRLHSLLARGVALAALAGVALPPAGAAPATRRTVSASAAATGRPARAGLPPVGVTKPTVEKWFSIGEGELITLPSTVSEVWTSNPETADVYVANPRQIHLFGKAFGESTVFATDRSGAVVFSASVHVAQNATSIDRMMKAAMPGADIHVTQVGQIAVLNGTVDSPADAEQAQRLVAGLLNPGVDVSADNAVLKIGVVNRLRTATPLQVNLQVKFAEVSRSFLKNFGNNFITRDKSGGFTFVGQSGRNPGSISDLDTSNLPTLDASSLYGLPAGSISLPFDPVKRQFVTGGTQFSTTKDNSGTRTTLGLAGRLLGMDVLSAIDLGETMGQVTTLANPNLTALSGETGTFLAGGEIPIPVSQALGTTTIEYKQFGVSLAYTPTVMSDGRISLRVRPEVSQLDYANAVTVGSGRVPALTTRRAETTVELGSGQSFMIAGLMQNTHNNTYDKTPGIADLPVIGALFKSNGFQRNETELVIVITPYLVKPVNGNDIKLPTDSYRAPSDLERVFVGSLEGGNRAADRPKPVMQAPTPAAAPTVGAVAPAPVLPSPAPAPATPTEAPADRKAVKPSNRKAATPAPGFSIN</sequence>
<evidence type="ECO:0000256" key="2">
    <source>
        <dbReference type="SAM" id="MobiDB-lite"/>
    </source>
</evidence>
<evidence type="ECO:0000259" key="4">
    <source>
        <dbReference type="Pfam" id="PF00263"/>
    </source>
</evidence>
<accession>A0ABS7BJY9</accession>
<feature type="domain" description="Pilus formation protein N-terminal" evidence="5">
    <location>
        <begin position="64"/>
        <end position="127"/>
    </location>
</feature>
<feature type="compositionally biased region" description="Pro residues" evidence="2">
    <location>
        <begin position="544"/>
        <end position="554"/>
    </location>
</feature>
<feature type="domain" description="Type II/III secretion system secretin-like" evidence="4">
    <location>
        <begin position="325"/>
        <end position="484"/>
    </location>
</feature>
<evidence type="ECO:0000259" key="5">
    <source>
        <dbReference type="Pfam" id="PF13629"/>
    </source>
</evidence>
<feature type="signal peptide" evidence="3">
    <location>
        <begin position="1"/>
        <end position="26"/>
    </location>
</feature>
<dbReference type="InterPro" id="IPR032789">
    <property type="entry name" value="T2SS-T3SS_pil_N"/>
</dbReference>
<evidence type="ECO:0000256" key="1">
    <source>
        <dbReference type="RuleBase" id="RU004003"/>
    </source>
</evidence>
<feature type="region of interest" description="Disordered" evidence="2">
    <location>
        <begin position="514"/>
        <end position="583"/>
    </location>
</feature>
<dbReference type="InterPro" id="IPR001775">
    <property type="entry name" value="GspD/PilQ"/>
</dbReference>
<keyword evidence="7" id="KW-1185">Reference proteome</keyword>
<name>A0ABS7BJY9_9SPHN</name>
<evidence type="ECO:0000256" key="3">
    <source>
        <dbReference type="SAM" id="SignalP"/>
    </source>
</evidence>
<feature type="compositionally biased region" description="Low complexity" evidence="2">
    <location>
        <begin position="524"/>
        <end position="543"/>
    </location>
</feature>
<comment type="caution">
    <text evidence="6">The sequence shown here is derived from an EMBL/GenBank/DDBJ whole genome shotgun (WGS) entry which is preliminary data.</text>
</comment>
<reference evidence="6 7" key="1">
    <citation type="submission" date="2021-07" db="EMBL/GenBank/DDBJ databases">
        <title>Sphingomonas sp.</title>
        <authorList>
            <person name="Feng G."/>
            <person name="Li J."/>
            <person name="Pan M."/>
        </authorList>
    </citation>
    <scope>NUCLEOTIDE SEQUENCE [LARGE SCALE GENOMIC DNA]</scope>
    <source>
        <strain evidence="6 7">RRHST34</strain>
    </source>
</reference>
<dbReference type="PANTHER" id="PTHR30332:SF17">
    <property type="entry name" value="TYPE IV PILIATION SYSTEM PROTEIN DR_0774-RELATED"/>
    <property type="match status" value="1"/>
</dbReference>
<proteinExistence type="inferred from homology"/>
<dbReference type="Pfam" id="PF00263">
    <property type="entry name" value="Secretin"/>
    <property type="match status" value="1"/>
</dbReference>
<organism evidence="6 7">
    <name type="scientific">Sphingomonas citri</name>
    <dbReference type="NCBI Taxonomy" id="2862499"/>
    <lineage>
        <taxon>Bacteria</taxon>
        <taxon>Pseudomonadati</taxon>
        <taxon>Pseudomonadota</taxon>
        <taxon>Alphaproteobacteria</taxon>
        <taxon>Sphingomonadales</taxon>
        <taxon>Sphingomonadaceae</taxon>
        <taxon>Sphingomonas</taxon>
    </lineage>
</organism>
<protein>
    <submittedName>
        <fullName evidence="6">Type II and III secretion system protein family protein</fullName>
    </submittedName>
</protein>
<dbReference type="PANTHER" id="PTHR30332">
    <property type="entry name" value="PROBABLE GENERAL SECRETION PATHWAY PROTEIN D"/>
    <property type="match status" value="1"/>
</dbReference>
<evidence type="ECO:0000313" key="7">
    <source>
        <dbReference type="Proteomes" id="UP000759103"/>
    </source>
</evidence>
<feature type="chain" id="PRO_5045324853" evidence="3">
    <location>
        <begin position="27"/>
        <end position="583"/>
    </location>
</feature>
<evidence type="ECO:0000313" key="6">
    <source>
        <dbReference type="EMBL" id="MBW6529938.1"/>
    </source>
</evidence>
<dbReference type="RefSeq" id="WP_219747393.1">
    <property type="nucleotide sequence ID" value="NZ_JAHXZN010000001.1"/>
</dbReference>
<dbReference type="EMBL" id="JAHXZN010000001">
    <property type="protein sequence ID" value="MBW6529938.1"/>
    <property type="molecule type" value="Genomic_DNA"/>
</dbReference>
<gene>
    <name evidence="6" type="ORF">KZ820_04260</name>
</gene>
<dbReference type="PRINTS" id="PR00811">
    <property type="entry name" value="BCTERIALGSPD"/>
</dbReference>
<dbReference type="Proteomes" id="UP000759103">
    <property type="component" value="Unassembled WGS sequence"/>
</dbReference>